<sequence length="68" mass="7431">MSSRNNHNNLGHSQKLSDKKDSRDPAKNSPILNQKDLAYNNGSSLPVAAKSSKKNPTLSVKDMSYSNT</sequence>
<comment type="caution">
    <text evidence="2">The sequence shown here is derived from an EMBL/GenBank/DDBJ whole genome shotgun (WGS) entry which is preliminary data.</text>
</comment>
<dbReference type="EMBL" id="PSQE01000002">
    <property type="protein sequence ID" value="RHN73355.1"/>
    <property type="molecule type" value="Genomic_DNA"/>
</dbReference>
<feature type="compositionally biased region" description="Basic and acidic residues" evidence="1">
    <location>
        <begin position="15"/>
        <end position="26"/>
    </location>
</feature>
<feature type="compositionally biased region" description="Polar residues" evidence="1">
    <location>
        <begin position="1"/>
        <end position="14"/>
    </location>
</feature>
<proteinExistence type="predicted"/>
<accession>A0A396JA65</accession>
<evidence type="ECO:0000313" key="3">
    <source>
        <dbReference type="Proteomes" id="UP000265566"/>
    </source>
</evidence>
<dbReference type="AlphaFoldDB" id="A0A396JA65"/>
<feature type="compositionally biased region" description="Polar residues" evidence="1">
    <location>
        <begin position="54"/>
        <end position="68"/>
    </location>
</feature>
<evidence type="ECO:0000313" key="2">
    <source>
        <dbReference type="EMBL" id="RHN73355.1"/>
    </source>
</evidence>
<dbReference type="Proteomes" id="UP000265566">
    <property type="component" value="Chromosome 2"/>
</dbReference>
<feature type="region of interest" description="Disordered" evidence="1">
    <location>
        <begin position="1"/>
        <end position="68"/>
    </location>
</feature>
<gene>
    <name evidence="2" type="ORF">MtrunA17_Chr2g0297551</name>
</gene>
<evidence type="ECO:0000256" key="1">
    <source>
        <dbReference type="SAM" id="MobiDB-lite"/>
    </source>
</evidence>
<reference evidence="3" key="1">
    <citation type="journal article" date="2018" name="Nat. Plants">
        <title>Whole-genome landscape of Medicago truncatula symbiotic genes.</title>
        <authorList>
            <person name="Pecrix Y."/>
            <person name="Staton S.E."/>
            <person name="Sallet E."/>
            <person name="Lelandais-Briere C."/>
            <person name="Moreau S."/>
            <person name="Carrere S."/>
            <person name="Blein T."/>
            <person name="Jardinaud M.F."/>
            <person name="Latrasse D."/>
            <person name="Zouine M."/>
            <person name="Zahm M."/>
            <person name="Kreplak J."/>
            <person name="Mayjonade B."/>
            <person name="Satge C."/>
            <person name="Perez M."/>
            <person name="Cauet S."/>
            <person name="Marande W."/>
            <person name="Chantry-Darmon C."/>
            <person name="Lopez-Roques C."/>
            <person name="Bouchez O."/>
            <person name="Berard A."/>
            <person name="Debelle F."/>
            <person name="Munos S."/>
            <person name="Bendahmane A."/>
            <person name="Berges H."/>
            <person name="Niebel A."/>
            <person name="Buitink J."/>
            <person name="Frugier F."/>
            <person name="Benhamed M."/>
            <person name="Crespi M."/>
            <person name="Gouzy J."/>
            <person name="Gamas P."/>
        </authorList>
    </citation>
    <scope>NUCLEOTIDE SEQUENCE [LARGE SCALE GENOMIC DNA]</scope>
    <source>
        <strain evidence="3">cv. Jemalong A17</strain>
    </source>
</reference>
<organism evidence="2 3">
    <name type="scientific">Medicago truncatula</name>
    <name type="common">Barrel medic</name>
    <name type="synonym">Medicago tribuloides</name>
    <dbReference type="NCBI Taxonomy" id="3880"/>
    <lineage>
        <taxon>Eukaryota</taxon>
        <taxon>Viridiplantae</taxon>
        <taxon>Streptophyta</taxon>
        <taxon>Embryophyta</taxon>
        <taxon>Tracheophyta</taxon>
        <taxon>Spermatophyta</taxon>
        <taxon>Magnoliopsida</taxon>
        <taxon>eudicotyledons</taxon>
        <taxon>Gunneridae</taxon>
        <taxon>Pentapetalae</taxon>
        <taxon>rosids</taxon>
        <taxon>fabids</taxon>
        <taxon>Fabales</taxon>
        <taxon>Fabaceae</taxon>
        <taxon>Papilionoideae</taxon>
        <taxon>50 kb inversion clade</taxon>
        <taxon>NPAAA clade</taxon>
        <taxon>Hologalegina</taxon>
        <taxon>IRL clade</taxon>
        <taxon>Trifolieae</taxon>
        <taxon>Medicago</taxon>
    </lineage>
</organism>
<dbReference type="Gramene" id="rna9157">
    <property type="protein sequence ID" value="RHN73355.1"/>
    <property type="gene ID" value="gene9157"/>
</dbReference>
<protein>
    <submittedName>
        <fullName evidence="2">Uncharacterized protein</fullName>
    </submittedName>
</protein>
<name>A0A396JA65_MEDTR</name>